<dbReference type="PANTHER" id="PTHR30535:SF35">
    <property type="entry name" value="PERIPLASMIC BINDING PROTEIN"/>
    <property type="match status" value="1"/>
</dbReference>
<gene>
    <name evidence="4" type="ORF">SOCE26_083750</name>
</gene>
<evidence type="ECO:0000313" key="5">
    <source>
        <dbReference type="Proteomes" id="UP000238348"/>
    </source>
</evidence>
<sequence length="327" mass="35527">MSFSAGWGPASAGAFIRIIDDRGRKHEWRGPPQRIVSLVPSDTYSLVQLGAKDRLVGRTRYCVAPAGEVEGVEVVGGTKDADVERIAALDPDAVIANQEENSKRDIDRLDAAGLRVLVSFPKRVADGVAHLARLARMLGCSATSPAGAERSAPDPSQPQSAGRALVAAAYRAHASAEARRREQPPVRAFIPIWMDPLMTVHGDTFISDMLDLVGAQNVFEDRPRRYPLAADLGKAPPLPPERVQGRDTRYPRVTLDEVVARAPDIVLLPDEPHAFTDAEAGIFRSLDIPAARRGHVVLCDGKDLMWYGARAMEGLNRLRAIIDAVRT</sequence>
<dbReference type="InterPro" id="IPR050902">
    <property type="entry name" value="ABC_Transporter_SBP"/>
</dbReference>
<protein>
    <submittedName>
        <fullName evidence="4">Periplasmic-binding protein</fullName>
    </submittedName>
</protein>
<organism evidence="4 5">
    <name type="scientific">Sorangium cellulosum</name>
    <name type="common">Polyangium cellulosum</name>
    <dbReference type="NCBI Taxonomy" id="56"/>
    <lineage>
        <taxon>Bacteria</taxon>
        <taxon>Pseudomonadati</taxon>
        <taxon>Myxococcota</taxon>
        <taxon>Polyangia</taxon>
        <taxon>Polyangiales</taxon>
        <taxon>Polyangiaceae</taxon>
        <taxon>Sorangium</taxon>
    </lineage>
</organism>
<dbReference type="Proteomes" id="UP000238348">
    <property type="component" value="Chromosome"/>
</dbReference>
<feature type="region of interest" description="Disordered" evidence="2">
    <location>
        <begin position="143"/>
        <end position="165"/>
    </location>
</feature>
<proteinExistence type="predicted"/>
<dbReference type="InterPro" id="IPR054828">
    <property type="entry name" value="Vit_B12_bind_prot"/>
</dbReference>
<dbReference type="InterPro" id="IPR002491">
    <property type="entry name" value="ABC_transptr_periplasmic_BD"/>
</dbReference>
<name>A0A2L0F5M4_SORCE</name>
<dbReference type="AlphaFoldDB" id="A0A2L0F5M4"/>
<dbReference type="Pfam" id="PF01497">
    <property type="entry name" value="Peripla_BP_2"/>
    <property type="match status" value="1"/>
</dbReference>
<dbReference type="SUPFAM" id="SSF53807">
    <property type="entry name" value="Helical backbone' metal receptor"/>
    <property type="match status" value="1"/>
</dbReference>
<accession>A0A2L0F5M4</accession>
<dbReference type="NCBIfam" id="NF038402">
    <property type="entry name" value="TroA_like"/>
    <property type="match status" value="3"/>
</dbReference>
<dbReference type="Gene3D" id="3.40.50.1980">
    <property type="entry name" value="Nitrogenase molybdenum iron protein domain"/>
    <property type="match status" value="2"/>
</dbReference>
<evidence type="ECO:0000313" key="4">
    <source>
        <dbReference type="EMBL" id="AUX46866.1"/>
    </source>
</evidence>
<evidence type="ECO:0000256" key="2">
    <source>
        <dbReference type="SAM" id="MobiDB-lite"/>
    </source>
</evidence>
<dbReference type="PROSITE" id="PS50983">
    <property type="entry name" value="FE_B12_PBP"/>
    <property type="match status" value="1"/>
</dbReference>
<dbReference type="OrthoDB" id="9787830at2"/>
<feature type="domain" description="Fe/B12 periplasmic-binding" evidence="3">
    <location>
        <begin position="34"/>
        <end position="327"/>
    </location>
</feature>
<evidence type="ECO:0000259" key="3">
    <source>
        <dbReference type="PROSITE" id="PS50983"/>
    </source>
</evidence>
<dbReference type="EMBL" id="CP012673">
    <property type="protein sequence ID" value="AUX46866.1"/>
    <property type="molecule type" value="Genomic_DNA"/>
</dbReference>
<keyword evidence="1" id="KW-0732">Signal</keyword>
<reference evidence="4 5" key="1">
    <citation type="submission" date="2015-09" db="EMBL/GenBank/DDBJ databases">
        <title>Sorangium comparison.</title>
        <authorList>
            <person name="Zaburannyi N."/>
            <person name="Bunk B."/>
            <person name="Overmann J."/>
            <person name="Mueller R."/>
        </authorList>
    </citation>
    <scope>NUCLEOTIDE SEQUENCE [LARGE SCALE GENOMIC DNA]</scope>
    <source>
        <strain evidence="4 5">So ce26</strain>
    </source>
</reference>
<dbReference type="RefSeq" id="WP_104984982.1">
    <property type="nucleotide sequence ID" value="NZ_CP012673.1"/>
</dbReference>
<dbReference type="PANTHER" id="PTHR30535">
    <property type="entry name" value="VITAMIN B12-BINDING PROTEIN"/>
    <property type="match status" value="1"/>
</dbReference>
<evidence type="ECO:0000256" key="1">
    <source>
        <dbReference type="ARBA" id="ARBA00022729"/>
    </source>
</evidence>